<dbReference type="GO" id="GO:0016829">
    <property type="term" value="F:lyase activity"/>
    <property type="evidence" value="ECO:0007669"/>
    <property type="project" value="UniProtKB-KW"/>
</dbReference>
<dbReference type="SUPFAM" id="SSF48173">
    <property type="entry name" value="Cryptochrome/photolyase FAD-binding domain"/>
    <property type="match status" value="1"/>
</dbReference>
<dbReference type="Gene3D" id="1.10.579.10">
    <property type="entry name" value="DNA Cyclobutane Dipyrimidine Photolyase, subunit A, domain 3"/>
    <property type="match status" value="1"/>
</dbReference>
<evidence type="ECO:0000313" key="3">
    <source>
        <dbReference type="Proteomes" id="UP000321595"/>
    </source>
</evidence>
<evidence type="ECO:0000256" key="1">
    <source>
        <dbReference type="SAM" id="MobiDB-lite"/>
    </source>
</evidence>
<dbReference type="PANTHER" id="PTHR38657">
    <property type="entry name" value="SLR1343 PROTEIN"/>
    <property type="match status" value="1"/>
</dbReference>
<name>A0A5B8XPW2_9DELT</name>
<sequence length="525" mass="60240">MKKLHVVGMDQLNLELHPEDATLVFIESYAELRRRPYHKTRLAFLMTNYRHFAAECEESGRDVRYLKTQKPIHEALKELEPSQLTMVEPAERELLQSLDDLISSGALTLLPHSGWLTTAEDLRAVEKNFFWKMDSFYRHVRKRTGVLMDGDQPVGGKFSFDTENRKPWRGDPEPPGLPEFEPDEITQEVVDLINTQFADNFGELDERNIPQHRADAQRLWEWAKNECLPLFGPYEDAMSSNEKNLFHTRISAILNVHRLMPKRVVAEVEALEIPIQSKEGFIRQVLGWREFVFQIHRTTDGFRDLPIPYGQARQDAGYWEWAQKDAPNVVQDGATPSALKAHQPLPPAFWGQKSGLNCLDTVVRHVIEDAYSHHITRLMILGNLATLLSIEPREITDWFWIAYIDSWDWVVEPNVLGMATYGTGPLFTTKPYVAGANYISKMSDFCDHCAFTAGKDCPVTRLYWSFLSRNQDLLADNPRLRPVIYGLKKRKGADLSKDQAVFEWTTNTLQAGGLLKPEEMPEGKS</sequence>
<dbReference type="EMBL" id="CP042467">
    <property type="protein sequence ID" value="QED26998.1"/>
    <property type="molecule type" value="Genomic_DNA"/>
</dbReference>
<accession>A0A5B8XPW2</accession>
<dbReference type="AlphaFoldDB" id="A0A5B8XPW2"/>
<dbReference type="Gene3D" id="1.10.10.1710">
    <property type="entry name" value="Deoxyribodipyrimidine photolyase-related"/>
    <property type="match status" value="1"/>
</dbReference>
<dbReference type="RefSeq" id="WP_146958683.1">
    <property type="nucleotide sequence ID" value="NZ_CP042467.1"/>
</dbReference>
<dbReference type="KEGG" id="bbae:FRD01_07030"/>
<keyword evidence="3" id="KW-1185">Reference proteome</keyword>
<dbReference type="InterPro" id="IPR052551">
    <property type="entry name" value="UV-DNA_repair_photolyase"/>
</dbReference>
<proteinExistence type="predicted"/>
<dbReference type="InterPro" id="IPR007357">
    <property type="entry name" value="PhrB-like"/>
</dbReference>
<protein>
    <submittedName>
        <fullName evidence="2">Deoxyribodipyrimidine photolyase</fullName>
    </submittedName>
</protein>
<reference evidence="2 3" key="1">
    <citation type="submission" date="2019-08" db="EMBL/GenBank/DDBJ databases">
        <authorList>
            <person name="Liang Q."/>
        </authorList>
    </citation>
    <scope>NUCLEOTIDE SEQUENCE [LARGE SCALE GENOMIC DNA]</scope>
    <source>
        <strain evidence="2 3">V1718</strain>
    </source>
</reference>
<gene>
    <name evidence="2" type="ORF">FRD01_07030</name>
</gene>
<dbReference type="Proteomes" id="UP000321595">
    <property type="component" value="Chromosome"/>
</dbReference>
<dbReference type="InterPro" id="IPR014729">
    <property type="entry name" value="Rossmann-like_a/b/a_fold"/>
</dbReference>
<dbReference type="Pfam" id="PF04244">
    <property type="entry name" value="DPRP"/>
    <property type="match status" value="1"/>
</dbReference>
<dbReference type="Gene3D" id="3.40.50.620">
    <property type="entry name" value="HUPs"/>
    <property type="match status" value="1"/>
</dbReference>
<organism evidence="2 3">
    <name type="scientific">Microvenator marinus</name>
    <dbReference type="NCBI Taxonomy" id="2600177"/>
    <lineage>
        <taxon>Bacteria</taxon>
        <taxon>Deltaproteobacteria</taxon>
        <taxon>Bradymonadales</taxon>
        <taxon>Microvenatoraceae</taxon>
        <taxon>Microvenator</taxon>
    </lineage>
</organism>
<dbReference type="PANTHER" id="PTHR38657:SF1">
    <property type="entry name" value="SLR1343 PROTEIN"/>
    <property type="match status" value="1"/>
</dbReference>
<feature type="compositionally biased region" description="Basic and acidic residues" evidence="1">
    <location>
        <begin position="160"/>
        <end position="172"/>
    </location>
</feature>
<dbReference type="Gene3D" id="1.25.40.80">
    <property type="match status" value="1"/>
</dbReference>
<dbReference type="InterPro" id="IPR036134">
    <property type="entry name" value="Crypto/Photolyase_FAD-like_sf"/>
</dbReference>
<feature type="region of interest" description="Disordered" evidence="1">
    <location>
        <begin position="154"/>
        <end position="178"/>
    </location>
</feature>
<keyword evidence="2" id="KW-0456">Lyase</keyword>
<evidence type="ECO:0000313" key="2">
    <source>
        <dbReference type="EMBL" id="QED26998.1"/>
    </source>
</evidence>
<dbReference type="OrthoDB" id="5288100at2"/>